<comment type="caution">
    <text evidence="9">The sequence shown here is derived from an EMBL/GenBank/DDBJ whole genome shotgun (WGS) entry which is preliminary data.</text>
</comment>
<feature type="signal peptide" evidence="7">
    <location>
        <begin position="1"/>
        <end position="22"/>
    </location>
</feature>
<dbReference type="InterPro" id="IPR007348">
    <property type="entry name" value="CopC_dom"/>
</dbReference>
<evidence type="ECO:0000259" key="8">
    <source>
        <dbReference type="Pfam" id="PF04234"/>
    </source>
</evidence>
<comment type="subcellular location">
    <subcellularLocation>
        <location evidence="1">Periplasm</location>
    </subcellularLocation>
</comment>
<protein>
    <submittedName>
        <fullName evidence="9">Copper resistance protein CopC</fullName>
    </submittedName>
</protein>
<comment type="similarity">
    <text evidence="2">Belongs to the CopC family.</text>
</comment>
<keyword evidence="3" id="KW-0479">Metal-binding</keyword>
<gene>
    <name evidence="9" type="ORF">CKY28_17035</name>
</gene>
<dbReference type="Proteomes" id="UP000218151">
    <property type="component" value="Unassembled WGS sequence"/>
</dbReference>
<dbReference type="RefSeq" id="WP_095999596.1">
    <property type="nucleotide sequence ID" value="NZ_NSLI01000006.1"/>
</dbReference>
<evidence type="ECO:0000256" key="1">
    <source>
        <dbReference type="ARBA" id="ARBA00004418"/>
    </source>
</evidence>
<feature type="chain" id="PRO_5012991376" evidence="7">
    <location>
        <begin position="23"/>
        <end position="126"/>
    </location>
</feature>
<organism evidence="9 10">
    <name type="scientific">Sphingomonas lenta</name>
    <dbReference type="NCBI Taxonomy" id="1141887"/>
    <lineage>
        <taxon>Bacteria</taxon>
        <taxon>Pseudomonadati</taxon>
        <taxon>Pseudomonadota</taxon>
        <taxon>Alphaproteobacteria</taxon>
        <taxon>Sphingomonadales</taxon>
        <taxon>Sphingomonadaceae</taxon>
        <taxon>Sphingomonas</taxon>
    </lineage>
</organism>
<dbReference type="PANTHER" id="PTHR34820:SF4">
    <property type="entry name" value="INNER MEMBRANE PROTEIN YEBZ"/>
    <property type="match status" value="1"/>
</dbReference>
<name>A0A2A2SBS9_9SPHN</name>
<evidence type="ECO:0000256" key="6">
    <source>
        <dbReference type="ARBA" id="ARBA00023008"/>
    </source>
</evidence>
<dbReference type="Gene3D" id="2.60.40.1220">
    <property type="match status" value="1"/>
</dbReference>
<keyword evidence="10" id="KW-1185">Reference proteome</keyword>
<evidence type="ECO:0000256" key="7">
    <source>
        <dbReference type="SAM" id="SignalP"/>
    </source>
</evidence>
<sequence>MRNLISVLAAAMVASTATTAYAHPKLLSASPAANATVAAPKAVQLRFSEKLVARFSTADLVMTGMPGMADHPPMKMSGVKTSVAGDGRTLVLSSARPLAAGTYRVDYRVVSSDTHPIKGSYSFRVK</sequence>
<evidence type="ECO:0000256" key="3">
    <source>
        <dbReference type="ARBA" id="ARBA00022723"/>
    </source>
</evidence>
<reference evidence="10" key="1">
    <citation type="submission" date="2017-09" db="EMBL/GenBank/DDBJ databases">
        <authorList>
            <person name="Feng G."/>
            <person name="Zhu H."/>
        </authorList>
    </citation>
    <scope>NUCLEOTIDE SEQUENCE [LARGE SCALE GENOMIC DNA]</scope>
    <source>
        <strain evidence="10">1PNM-20</strain>
    </source>
</reference>
<keyword evidence="5" id="KW-0574">Periplasm</keyword>
<dbReference type="InterPro" id="IPR014755">
    <property type="entry name" value="Cu-Rt/internalin_Ig-like"/>
</dbReference>
<evidence type="ECO:0000313" key="10">
    <source>
        <dbReference type="Proteomes" id="UP000218151"/>
    </source>
</evidence>
<dbReference type="GO" id="GO:0006825">
    <property type="term" value="P:copper ion transport"/>
    <property type="evidence" value="ECO:0007669"/>
    <property type="project" value="InterPro"/>
</dbReference>
<dbReference type="SUPFAM" id="SSF81296">
    <property type="entry name" value="E set domains"/>
    <property type="match status" value="1"/>
</dbReference>
<dbReference type="Pfam" id="PF04234">
    <property type="entry name" value="CopC"/>
    <property type="match status" value="1"/>
</dbReference>
<dbReference type="GO" id="GO:0005507">
    <property type="term" value="F:copper ion binding"/>
    <property type="evidence" value="ECO:0007669"/>
    <property type="project" value="InterPro"/>
</dbReference>
<dbReference type="InterPro" id="IPR032694">
    <property type="entry name" value="CopC/D"/>
</dbReference>
<accession>A0A2A2SBS9</accession>
<evidence type="ECO:0000256" key="4">
    <source>
        <dbReference type="ARBA" id="ARBA00022729"/>
    </source>
</evidence>
<evidence type="ECO:0000256" key="5">
    <source>
        <dbReference type="ARBA" id="ARBA00022764"/>
    </source>
</evidence>
<dbReference type="GO" id="GO:0042597">
    <property type="term" value="C:periplasmic space"/>
    <property type="evidence" value="ECO:0007669"/>
    <property type="project" value="UniProtKB-SubCell"/>
</dbReference>
<dbReference type="EMBL" id="NSLI01000006">
    <property type="protein sequence ID" value="PAX06461.1"/>
    <property type="molecule type" value="Genomic_DNA"/>
</dbReference>
<dbReference type="PANTHER" id="PTHR34820">
    <property type="entry name" value="INNER MEMBRANE PROTEIN YEBZ"/>
    <property type="match status" value="1"/>
</dbReference>
<feature type="domain" description="CopC" evidence="8">
    <location>
        <begin position="23"/>
        <end position="125"/>
    </location>
</feature>
<dbReference type="InterPro" id="IPR047685">
    <property type="entry name" value="CopC-like"/>
</dbReference>
<dbReference type="OrthoDB" id="9796814at2"/>
<dbReference type="GO" id="GO:0046688">
    <property type="term" value="P:response to copper ion"/>
    <property type="evidence" value="ECO:0007669"/>
    <property type="project" value="InterPro"/>
</dbReference>
<dbReference type="NCBIfam" id="NF033814">
    <property type="entry name" value="copper_CopC"/>
    <property type="match status" value="1"/>
</dbReference>
<dbReference type="AlphaFoldDB" id="A0A2A2SBS9"/>
<evidence type="ECO:0000313" key="9">
    <source>
        <dbReference type="EMBL" id="PAX06461.1"/>
    </source>
</evidence>
<proteinExistence type="inferred from homology"/>
<dbReference type="GO" id="GO:0005886">
    <property type="term" value="C:plasma membrane"/>
    <property type="evidence" value="ECO:0007669"/>
    <property type="project" value="TreeGrafter"/>
</dbReference>
<keyword evidence="6" id="KW-0186">Copper</keyword>
<dbReference type="InterPro" id="IPR014756">
    <property type="entry name" value="Ig_E-set"/>
</dbReference>
<keyword evidence="4 7" id="KW-0732">Signal</keyword>
<evidence type="ECO:0000256" key="2">
    <source>
        <dbReference type="ARBA" id="ARBA00010509"/>
    </source>
</evidence>